<dbReference type="InterPro" id="IPR004107">
    <property type="entry name" value="Integrase_SAM-like_N"/>
</dbReference>
<feature type="active site" description="O-(3'-phospho-DNA)-tyrosine intermediate" evidence="10">
    <location>
        <position position="275"/>
    </location>
</feature>
<dbReference type="NCBIfam" id="NF040815">
    <property type="entry name" value="recomb_XerA_Arch"/>
    <property type="match status" value="1"/>
</dbReference>
<dbReference type="PROSITE" id="PS51900">
    <property type="entry name" value="CB"/>
    <property type="match status" value="1"/>
</dbReference>
<dbReference type="GO" id="GO:0051301">
    <property type="term" value="P:cell division"/>
    <property type="evidence" value="ECO:0007669"/>
    <property type="project" value="UniProtKB-KW"/>
</dbReference>
<evidence type="ECO:0000313" key="13">
    <source>
        <dbReference type="EMBL" id="HGL18195.1"/>
    </source>
</evidence>
<dbReference type="NCBIfam" id="TIGR02225">
    <property type="entry name" value="recomb_XerD"/>
    <property type="match status" value="1"/>
</dbReference>
<evidence type="ECO:0000256" key="1">
    <source>
        <dbReference type="ARBA" id="ARBA00004496"/>
    </source>
</evidence>
<keyword evidence="5 10" id="KW-0159">Chromosome partition</keyword>
<evidence type="ECO:0000256" key="5">
    <source>
        <dbReference type="ARBA" id="ARBA00022829"/>
    </source>
</evidence>
<dbReference type="PROSITE" id="PS51898">
    <property type="entry name" value="TYR_RECOMBINASE"/>
    <property type="match status" value="1"/>
</dbReference>
<feature type="active site" evidence="10">
    <location>
        <position position="266"/>
    </location>
</feature>
<dbReference type="Gene3D" id="1.10.150.130">
    <property type="match status" value="1"/>
</dbReference>
<feature type="active site" evidence="10">
    <location>
        <position position="145"/>
    </location>
</feature>
<reference evidence="13" key="1">
    <citation type="journal article" date="2020" name="mSystems">
        <title>Genome- and Community-Level Interaction Insights into Carbon Utilization and Element Cycling Functions of Hydrothermarchaeota in Hydrothermal Sediment.</title>
        <authorList>
            <person name="Zhou Z."/>
            <person name="Liu Y."/>
            <person name="Xu W."/>
            <person name="Pan J."/>
            <person name="Luo Z.H."/>
            <person name="Li M."/>
        </authorList>
    </citation>
    <scope>NUCLEOTIDE SEQUENCE [LARGE SCALE GENOMIC DNA]</scope>
    <source>
        <strain evidence="13">SpSt-69</strain>
    </source>
</reference>
<keyword evidence="7 10" id="KW-0238">DNA-binding</keyword>
<dbReference type="InterPro" id="IPR044068">
    <property type="entry name" value="CB"/>
</dbReference>
<protein>
    <recommendedName>
        <fullName evidence="10">Tyrosine recombinase XerC</fullName>
    </recommendedName>
</protein>
<evidence type="ECO:0000256" key="3">
    <source>
        <dbReference type="ARBA" id="ARBA00022490"/>
    </source>
</evidence>
<evidence type="ECO:0000256" key="4">
    <source>
        <dbReference type="ARBA" id="ARBA00022618"/>
    </source>
</evidence>
<comment type="caution">
    <text evidence="13">The sequence shown here is derived from an EMBL/GenBank/DDBJ whole genome shotgun (WGS) entry which is preliminary data.</text>
</comment>
<evidence type="ECO:0000256" key="9">
    <source>
        <dbReference type="ARBA" id="ARBA00023306"/>
    </source>
</evidence>
<dbReference type="GO" id="GO:0009037">
    <property type="term" value="F:tyrosine-based site-specific recombinase activity"/>
    <property type="evidence" value="ECO:0007669"/>
    <property type="project" value="UniProtKB-UniRule"/>
</dbReference>
<dbReference type="PANTHER" id="PTHR30349:SF81">
    <property type="entry name" value="TYROSINE RECOMBINASE XERC"/>
    <property type="match status" value="1"/>
</dbReference>
<dbReference type="GO" id="GO:0007059">
    <property type="term" value="P:chromosome segregation"/>
    <property type="evidence" value="ECO:0007669"/>
    <property type="project" value="UniProtKB-UniRule"/>
</dbReference>
<evidence type="ECO:0000256" key="6">
    <source>
        <dbReference type="ARBA" id="ARBA00022908"/>
    </source>
</evidence>
<keyword evidence="8 10" id="KW-0233">DNA recombination</keyword>
<dbReference type="CDD" id="cd00798">
    <property type="entry name" value="INT_XerDC_C"/>
    <property type="match status" value="1"/>
</dbReference>
<keyword evidence="4 10" id="KW-0132">Cell division</keyword>
<dbReference type="InterPro" id="IPR013762">
    <property type="entry name" value="Integrase-like_cat_sf"/>
</dbReference>
<dbReference type="Pfam" id="PF02899">
    <property type="entry name" value="Phage_int_SAM_1"/>
    <property type="match status" value="1"/>
</dbReference>
<dbReference type="Pfam" id="PF00589">
    <property type="entry name" value="Phage_integrase"/>
    <property type="match status" value="1"/>
</dbReference>
<evidence type="ECO:0000256" key="7">
    <source>
        <dbReference type="ARBA" id="ARBA00023125"/>
    </source>
</evidence>
<organism evidence="13">
    <name type="scientific">candidate division WOR-3 bacterium</name>
    <dbReference type="NCBI Taxonomy" id="2052148"/>
    <lineage>
        <taxon>Bacteria</taxon>
        <taxon>Bacteria division WOR-3</taxon>
    </lineage>
</organism>
<dbReference type="NCBIfam" id="NF001399">
    <property type="entry name" value="PRK00283.1"/>
    <property type="match status" value="1"/>
</dbReference>
<keyword evidence="9 10" id="KW-0131">Cell cycle</keyword>
<evidence type="ECO:0000256" key="2">
    <source>
        <dbReference type="ARBA" id="ARBA00010450"/>
    </source>
</evidence>
<dbReference type="InterPro" id="IPR050090">
    <property type="entry name" value="Tyrosine_recombinase_XerCD"/>
</dbReference>
<comment type="similarity">
    <text evidence="2">Belongs to the 'phage' integrase family. XerD subfamily.</text>
</comment>
<dbReference type="Gene3D" id="1.10.443.10">
    <property type="entry name" value="Intergrase catalytic core"/>
    <property type="match status" value="1"/>
</dbReference>
<evidence type="ECO:0000259" key="11">
    <source>
        <dbReference type="PROSITE" id="PS51898"/>
    </source>
</evidence>
<dbReference type="GO" id="GO:0003677">
    <property type="term" value="F:DNA binding"/>
    <property type="evidence" value="ECO:0007669"/>
    <property type="project" value="UniProtKB-UniRule"/>
</dbReference>
<evidence type="ECO:0000256" key="8">
    <source>
        <dbReference type="ARBA" id="ARBA00023172"/>
    </source>
</evidence>
<keyword evidence="6 10" id="KW-0229">DNA integration</keyword>
<dbReference type="SUPFAM" id="SSF56349">
    <property type="entry name" value="DNA breaking-rejoining enzymes"/>
    <property type="match status" value="1"/>
</dbReference>
<dbReference type="InterPro" id="IPR011932">
    <property type="entry name" value="Recomb_XerD"/>
</dbReference>
<evidence type="ECO:0000256" key="10">
    <source>
        <dbReference type="HAMAP-Rule" id="MF_01808"/>
    </source>
</evidence>
<dbReference type="InterPro" id="IPR002104">
    <property type="entry name" value="Integrase_catalytic"/>
</dbReference>
<dbReference type="InterPro" id="IPR010998">
    <property type="entry name" value="Integrase_recombinase_N"/>
</dbReference>
<comment type="subunit">
    <text evidence="10">Forms a cyclic heterotetrameric complex composed of two molecules of XerC and two molecules of XerD.</text>
</comment>
<dbReference type="AlphaFoldDB" id="A0A7V3ZYW7"/>
<sequence length="294" mass="34201">MKLSDAISSFLAYILEERGLSLNTAESYKRDLEKFLEFRGDVEINEITLEDIDSFAEYLSIQKYSQNTRSRTFSALKSFCSFLEIEENAKLSISSDIQIPKKEIKLPEFLTIDEVTQLLDAPDTTTPKGLRDKSMLELLYATGIRVSELTNLKVQNILLDEKIVRVIGKGNKERIVPFNDYTEKYLTIYLYEVRPRLMRKRGEDRVFLNLRGGPISRISVWKILQEYALKAGINKRIYPHILRHTFATHMLKNGCDLRTLQVFLGHSSLITTQIYTHLDKDYLKKIHRTYHPRG</sequence>
<dbReference type="PANTHER" id="PTHR30349">
    <property type="entry name" value="PHAGE INTEGRASE-RELATED"/>
    <property type="match status" value="1"/>
</dbReference>
<feature type="domain" description="Tyr recombinase" evidence="11">
    <location>
        <begin position="105"/>
        <end position="288"/>
    </location>
</feature>
<feature type="domain" description="Core-binding (CB)" evidence="12">
    <location>
        <begin position="1"/>
        <end position="84"/>
    </location>
</feature>
<evidence type="ECO:0000259" key="12">
    <source>
        <dbReference type="PROSITE" id="PS51900"/>
    </source>
</evidence>
<dbReference type="EMBL" id="DTDJ01000047">
    <property type="protein sequence ID" value="HGL18195.1"/>
    <property type="molecule type" value="Genomic_DNA"/>
</dbReference>
<accession>A0A7V3ZYW7</accession>
<comment type="subcellular location">
    <subcellularLocation>
        <location evidence="1 10">Cytoplasm</location>
    </subcellularLocation>
</comment>
<keyword evidence="3 10" id="KW-0963">Cytoplasm</keyword>
<dbReference type="InterPro" id="IPR023009">
    <property type="entry name" value="Tyrosine_recombinase_XerC/XerD"/>
</dbReference>
<gene>
    <name evidence="13" type="primary">xerD</name>
    <name evidence="10" type="synonym">xerC</name>
    <name evidence="13" type="ORF">ENU66_07710</name>
</gene>
<feature type="active site" evidence="10">
    <location>
        <position position="240"/>
    </location>
</feature>
<dbReference type="HAMAP" id="MF_01808">
    <property type="entry name" value="Recomb_XerC_XerD"/>
    <property type="match status" value="1"/>
</dbReference>
<dbReference type="GO" id="GO:0005737">
    <property type="term" value="C:cytoplasm"/>
    <property type="evidence" value="ECO:0007669"/>
    <property type="project" value="UniProtKB-SubCell"/>
</dbReference>
<feature type="active site" evidence="10">
    <location>
        <position position="243"/>
    </location>
</feature>
<proteinExistence type="inferred from homology"/>
<name>A0A7V3ZYW7_UNCW3</name>
<comment type="function">
    <text evidence="10">Site-specific tyrosine recombinase, which acts by catalyzing the cutting and rejoining of the recombining DNA molecules. The XerC-XerD complex is essential to convert dimers of the bacterial chromosome into monomers to permit their segregation at cell division. It also contributes to the segregational stability of plasmids.</text>
</comment>
<dbReference type="GO" id="GO:0006313">
    <property type="term" value="P:DNA transposition"/>
    <property type="evidence" value="ECO:0007669"/>
    <property type="project" value="UniProtKB-UniRule"/>
</dbReference>
<dbReference type="InterPro" id="IPR011010">
    <property type="entry name" value="DNA_brk_join_enz"/>
</dbReference>
<comment type="similarity">
    <text evidence="10">Belongs to the 'phage' integrase family. XerC subfamily.</text>
</comment>
<feature type="active site" evidence="10">
    <location>
        <position position="169"/>
    </location>
</feature>